<dbReference type="InterPro" id="IPR001096">
    <property type="entry name" value="Peptidase_C13"/>
</dbReference>
<dbReference type="InterPro" id="IPR048501">
    <property type="entry name" value="Legum_prodom"/>
</dbReference>
<feature type="domain" description="Legumain prodomain" evidence="6">
    <location>
        <begin position="352"/>
        <end position="447"/>
    </location>
</feature>
<reference evidence="7 8" key="1">
    <citation type="journal article" date="2021" name="bioRxiv">
        <title>Chromosome-scale and haplotype-resolved genome assembly of a tetraploid potato cultivar.</title>
        <authorList>
            <person name="Sun H."/>
            <person name="Jiao W.-B."/>
            <person name="Krause K."/>
            <person name="Campoy J.A."/>
            <person name="Goel M."/>
            <person name="Folz-Donahue K."/>
            <person name="Kukat C."/>
            <person name="Huettel B."/>
            <person name="Schneeberger K."/>
        </authorList>
    </citation>
    <scope>NUCLEOTIDE SEQUENCE [LARGE SCALE GENOMIC DNA]</scope>
    <source>
        <strain evidence="7">SolTubOtavaFocal</strain>
        <tissue evidence="7">Leaves</tissue>
    </source>
</reference>
<accession>A0ABQ7U958</accession>
<dbReference type="EMBL" id="JAIVGD010000026">
    <property type="protein sequence ID" value="KAH0742220.1"/>
    <property type="molecule type" value="Genomic_DNA"/>
</dbReference>
<keyword evidence="4" id="KW-0378">Hydrolase</keyword>
<dbReference type="PANTHER" id="PTHR12000">
    <property type="entry name" value="HEMOGLOBINASE FAMILY MEMBER"/>
    <property type="match status" value="1"/>
</dbReference>
<dbReference type="Proteomes" id="UP000826656">
    <property type="component" value="Unassembled WGS sequence"/>
</dbReference>
<dbReference type="PIRSF" id="PIRSF500139">
    <property type="entry name" value="AE"/>
    <property type="match status" value="1"/>
</dbReference>
<organism evidence="7 8">
    <name type="scientific">Solanum tuberosum</name>
    <name type="common">Potato</name>
    <dbReference type="NCBI Taxonomy" id="4113"/>
    <lineage>
        <taxon>Eukaryota</taxon>
        <taxon>Viridiplantae</taxon>
        <taxon>Streptophyta</taxon>
        <taxon>Embryophyta</taxon>
        <taxon>Tracheophyta</taxon>
        <taxon>Spermatophyta</taxon>
        <taxon>Magnoliopsida</taxon>
        <taxon>eudicotyledons</taxon>
        <taxon>Gunneridae</taxon>
        <taxon>Pentapetalae</taxon>
        <taxon>asterids</taxon>
        <taxon>lamiids</taxon>
        <taxon>Solanales</taxon>
        <taxon>Solanaceae</taxon>
        <taxon>Solanoideae</taxon>
        <taxon>Solaneae</taxon>
        <taxon>Solanum</taxon>
    </lineage>
</organism>
<sequence>MTFSISQFLNQESQGTKWAVLVAGSNGWDNYRHQADVCHAYQLLKNGGLKDENIIVFMYDDIAHNRENPRPGVIINNPHGNDVYKGVPKDYLGEDVNAINFYNVILANKSGIVGGSGKVLNSGPNDHIFIYYTDHGGPGIVAMPSGELVYANDLVNVLKKKHASGTYDRLVFYLEACESGSMFDGLLPEGLDIYVMTASEPDEDSWATYCGEGTPEDPCLVQCPPREFQGVCLGDLYSIAWMEDSDVEDRTADSVQGQYSRVANRTAANITHGGYGSHVTQYGDLVVSFDPLAAYMGENFKNHSHDSVDAKSFSTSSSSRNVDQRSTELFYLFTKHQNAPEGSDEKYEARVKLNEVMSQRSEVDNNVKYLGELLFGVEKGNEVLHSVRSSGQPLVDNWDCLKSYVKIFEAHCGRLTTYGRKHVRGIANICNAGITSEKMAAMSAQACSSRSISQFLTQKTKGTKWAVLIAGSAGWTNYRHQADVCHAYQIMKAGGLKDENIIVFMYDDIANNTENPKPGVIINNPHGHDVYKGVPKDYVGDDVNAKNFFNVILANKSGVVGGSGKVLKSGPNDHIFIYYADHGGPGVIAMPSGELVFAHDLVNVLKKKHASGTYDRLVFYLEACESGSMFDGLLPEGLDIYVMTSAKPDEDSYGTYCGESTPVDSCLGQCPPLEFKGVCLGDLYSVSWMEDSDVQDRKTNSVHRQYSRVAKRTAANLTYYNYGSHVQEYGDKVVSFDPLAAYMGETSKNHIHDSVDAKSFSTSSSSRNVDQRSTELFYLLTTHNNAPEGSDEKYKAHVKLNEVMSKRSQVDNNVKHLGELLFGVEKGNEVLHSVRPAGQPLVDNWDCLKSYVKIFEVQCGRLTAYGRKHVRGIANICNAGITSEKMAAMSAQACSS</sequence>
<dbReference type="Pfam" id="PF01650">
    <property type="entry name" value="Peptidase_C13"/>
    <property type="match status" value="2"/>
</dbReference>
<dbReference type="InterPro" id="IPR046427">
    <property type="entry name" value="Legumain_prodom_sf"/>
</dbReference>
<keyword evidence="2" id="KW-0645">Protease</keyword>
<dbReference type="PIRSF" id="PIRSF019663">
    <property type="entry name" value="Legumain"/>
    <property type="match status" value="1"/>
</dbReference>
<dbReference type="Gene3D" id="1.10.132.130">
    <property type="match status" value="2"/>
</dbReference>
<evidence type="ECO:0000256" key="1">
    <source>
        <dbReference type="ARBA" id="ARBA00009941"/>
    </source>
</evidence>
<gene>
    <name evidence="7" type="ORF">KY290_035263</name>
</gene>
<dbReference type="CDD" id="cd21115">
    <property type="entry name" value="legumain_C"/>
    <property type="match status" value="2"/>
</dbReference>
<evidence type="ECO:0000313" key="7">
    <source>
        <dbReference type="EMBL" id="KAH0742220.1"/>
    </source>
</evidence>
<dbReference type="PRINTS" id="PR00776">
    <property type="entry name" value="HEMOGLOBNASE"/>
</dbReference>
<evidence type="ECO:0000256" key="2">
    <source>
        <dbReference type="ARBA" id="ARBA00022670"/>
    </source>
</evidence>
<protein>
    <recommendedName>
        <fullName evidence="6">Legumain prodomain domain-containing protein</fullName>
    </recommendedName>
</protein>
<keyword evidence="5" id="KW-0788">Thiol protease</keyword>
<name>A0ABQ7U958_SOLTU</name>
<keyword evidence="8" id="KW-1185">Reference proteome</keyword>
<dbReference type="PANTHER" id="PTHR12000:SF30">
    <property type="entry name" value="VACUOLAR-PROCESSING ENZYME-LIKE ISOFORM X1"/>
    <property type="match status" value="1"/>
</dbReference>
<evidence type="ECO:0000313" key="8">
    <source>
        <dbReference type="Proteomes" id="UP000826656"/>
    </source>
</evidence>
<dbReference type="Gene3D" id="3.40.50.1460">
    <property type="match status" value="2"/>
</dbReference>
<dbReference type="Pfam" id="PF20985">
    <property type="entry name" value="Legum_prodom"/>
    <property type="match status" value="2"/>
</dbReference>
<evidence type="ECO:0000256" key="5">
    <source>
        <dbReference type="ARBA" id="ARBA00022807"/>
    </source>
</evidence>
<evidence type="ECO:0000256" key="3">
    <source>
        <dbReference type="ARBA" id="ARBA00022729"/>
    </source>
</evidence>
<evidence type="ECO:0000259" key="6">
    <source>
        <dbReference type="Pfam" id="PF20985"/>
    </source>
</evidence>
<feature type="domain" description="Legumain prodomain" evidence="6">
    <location>
        <begin position="799"/>
        <end position="894"/>
    </location>
</feature>
<evidence type="ECO:0000256" key="4">
    <source>
        <dbReference type="ARBA" id="ARBA00022801"/>
    </source>
</evidence>
<keyword evidence="3" id="KW-0732">Signal</keyword>
<proteinExistence type="inferred from homology"/>
<dbReference type="InterPro" id="IPR043577">
    <property type="entry name" value="AE"/>
</dbReference>
<comment type="caution">
    <text evidence="7">The sequence shown here is derived from an EMBL/GenBank/DDBJ whole genome shotgun (WGS) entry which is preliminary data.</text>
</comment>
<comment type="similarity">
    <text evidence="1">Belongs to the peptidase C13 family.</text>
</comment>